<gene>
    <name evidence="2" type="ORF">ACFPK0_10955</name>
</gene>
<protein>
    <submittedName>
        <fullName evidence="2">DUF190 domain-containing protein</fullName>
    </submittedName>
</protein>
<dbReference type="InterPro" id="IPR003793">
    <property type="entry name" value="UPF0166"/>
</dbReference>
<reference evidence="3" key="1">
    <citation type="journal article" date="2019" name="Int. J. Syst. Evol. Microbiol.">
        <title>The Global Catalogue of Microorganisms (GCM) 10K type strain sequencing project: providing services to taxonomists for standard genome sequencing and annotation.</title>
        <authorList>
            <consortium name="The Broad Institute Genomics Platform"/>
            <consortium name="The Broad Institute Genome Sequencing Center for Infectious Disease"/>
            <person name="Wu L."/>
            <person name="Ma J."/>
        </authorList>
    </citation>
    <scope>NUCLEOTIDE SEQUENCE [LARGE SCALE GENOMIC DNA]</scope>
    <source>
        <strain evidence="3">KACC 12822</strain>
    </source>
</reference>
<dbReference type="RefSeq" id="WP_056077659.1">
    <property type="nucleotide sequence ID" value="NZ_JALBWS010000013.1"/>
</dbReference>
<comment type="caution">
    <text evidence="2">The sequence shown here is derived from an EMBL/GenBank/DDBJ whole genome shotgun (WGS) entry which is preliminary data.</text>
</comment>
<keyword evidence="3" id="KW-1185">Reference proteome</keyword>
<evidence type="ECO:0000313" key="2">
    <source>
        <dbReference type="EMBL" id="MFC5440532.1"/>
    </source>
</evidence>
<organism evidence="2 3">
    <name type="scientific">Rhodanobacter ginsenosidimutans</name>
    <dbReference type="NCBI Taxonomy" id="490571"/>
    <lineage>
        <taxon>Bacteria</taxon>
        <taxon>Pseudomonadati</taxon>
        <taxon>Pseudomonadota</taxon>
        <taxon>Gammaproteobacteria</taxon>
        <taxon>Lysobacterales</taxon>
        <taxon>Rhodanobacteraceae</taxon>
        <taxon>Rhodanobacter</taxon>
    </lineage>
</organism>
<comment type="similarity">
    <text evidence="1">Belongs to the UPF0166 family.</text>
</comment>
<dbReference type="Gene3D" id="3.30.70.120">
    <property type="match status" value="1"/>
</dbReference>
<dbReference type="InterPro" id="IPR015867">
    <property type="entry name" value="N-reg_PII/ATP_PRibTrfase_C"/>
</dbReference>
<name>A0ABW0JXF0_9GAMM</name>
<dbReference type="InterPro" id="IPR011322">
    <property type="entry name" value="N-reg_PII-like_a/b"/>
</dbReference>
<evidence type="ECO:0000256" key="1">
    <source>
        <dbReference type="ARBA" id="ARBA00010554"/>
    </source>
</evidence>
<dbReference type="Proteomes" id="UP001596018">
    <property type="component" value="Unassembled WGS sequence"/>
</dbReference>
<dbReference type="Pfam" id="PF02641">
    <property type="entry name" value="DUF190"/>
    <property type="match status" value="1"/>
</dbReference>
<proteinExistence type="inferred from homology"/>
<sequence>MNQDNLQQGLHLTFYCHVRARHEGMLVSQWLLEQARRDGLGGGSVFRATAGFGRHGVLREEQFFELADDLPVKVEFLLREDQADLLLERVRAAGIDTVYARTPANYGVLGNGAAKAG</sequence>
<accession>A0ABW0JXF0</accession>
<dbReference type="EMBL" id="JBHSMM010000002">
    <property type="protein sequence ID" value="MFC5440532.1"/>
    <property type="molecule type" value="Genomic_DNA"/>
</dbReference>
<evidence type="ECO:0000313" key="3">
    <source>
        <dbReference type="Proteomes" id="UP001596018"/>
    </source>
</evidence>
<dbReference type="SUPFAM" id="SSF54913">
    <property type="entry name" value="GlnB-like"/>
    <property type="match status" value="1"/>
</dbReference>